<reference evidence="2 3" key="1">
    <citation type="submission" date="2019-05" db="EMBL/GenBank/DDBJ databases">
        <title>Another draft genome of Portunus trituberculatus and its Hox gene families provides insights of decapod evolution.</title>
        <authorList>
            <person name="Jeong J.-H."/>
            <person name="Song I."/>
            <person name="Kim S."/>
            <person name="Choi T."/>
            <person name="Kim D."/>
            <person name="Ryu S."/>
            <person name="Kim W."/>
        </authorList>
    </citation>
    <scope>NUCLEOTIDE SEQUENCE [LARGE SCALE GENOMIC DNA]</scope>
    <source>
        <tissue evidence="2">Muscle</tissue>
    </source>
</reference>
<protein>
    <submittedName>
        <fullName evidence="2">Uncharacterized protein</fullName>
    </submittedName>
</protein>
<dbReference type="EMBL" id="VSRR010001793">
    <property type="protein sequence ID" value="MPC27712.1"/>
    <property type="molecule type" value="Genomic_DNA"/>
</dbReference>
<evidence type="ECO:0000313" key="3">
    <source>
        <dbReference type="Proteomes" id="UP000324222"/>
    </source>
</evidence>
<accession>A0A5B7E142</accession>
<proteinExistence type="predicted"/>
<evidence type="ECO:0000313" key="2">
    <source>
        <dbReference type="EMBL" id="MPC27712.1"/>
    </source>
</evidence>
<evidence type="ECO:0000256" key="1">
    <source>
        <dbReference type="SAM" id="MobiDB-lite"/>
    </source>
</evidence>
<dbReference type="Proteomes" id="UP000324222">
    <property type="component" value="Unassembled WGS sequence"/>
</dbReference>
<gene>
    <name evidence="2" type="ORF">E2C01_020891</name>
</gene>
<comment type="caution">
    <text evidence="2">The sequence shown here is derived from an EMBL/GenBank/DDBJ whole genome shotgun (WGS) entry which is preliminary data.</text>
</comment>
<feature type="region of interest" description="Disordered" evidence="1">
    <location>
        <begin position="1"/>
        <end position="34"/>
    </location>
</feature>
<keyword evidence="3" id="KW-1185">Reference proteome</keyword>
<organism evidence="2 3">
    <name type="scientific">Portunus trituberculatus</name>
    <name type="common">Swimming crab</name>
    <name type="synonym">Neptunus trituberculatus</name>
    <dbReference type="NCBI Taxonomy" id="210409"/>
    <lineage>
        <taxon>Eukaryota</taxon>
        <taxon>Metazoa</taxon>
        <taxon>Ecdysozoa</taxon>
        <taxon>Arthropoda</taxon>
        <taxon>Crustacea</taxon>
        <taxon>Multicrustacea</taxon>
        <taxon>Malacostraca</taxon>
        <taxon>Eumalacostraca</taxon>
        <taxon>Eucarida</taxon>
        <taxon>Decapoda</taxon>
        <taxon>Pleocyemata</taxon>
        <taxon>Brachyura</taxon>
        <taxon>Eubrachyura</taxon>
        <taxon>Portunoidea</taxon>
        <taxon>Portunidae</taxon>
        <taxon>Portuninae</taxon>
        <taxon>Portunus</taxon>
    </lineage>
</organism>
<dbReference type="AlphaFoldDB" id="A0A5B7E142"/>
<name>A0A5B7E142_PORTR</name>
<sequence>MITIGQPAPPSTTVIVQAAAPPLKRKQPRGNCPR</sequence>